<feature type="region of interest" description="Disordered" evidence="1">
    <location>
        <begin position="17"/>
        <end position="67"/>
    </location>
</feature>
<evidence type="ECO:0000256" key="1">
    <source>
        <dbReference type="SAM" id="MobiDB-lite"/>
    </source>
</evidence>
<evidence type="ECO:0000313" key="2">
    <source>
        <dbReference type="EMBL" id="KAK2961939.1"/>
    </source>
</evidence>
<organism evidence="2 3">
    <name type="scientific">Blattamonas nauphoetae</name>
    <dbReference type="NCBI Taxonomy" id="2049346"/>
    <lineage>
        <taxon>Eukaryota</taxon>
        <taxon>Metamonada</taxon>
        <taxon>Preaxostyla</taxon>
        <taxon>Oxymonadida</taxon>
        <taxon>Blattamonas</taxon>
    </lineage>
</organism>
<comment type="caution">
    <text evidence="2">The sequence shown here is derived from an EMBL/GenBank/DDBJ whole genome shotgun (WGS) entry which is preliminary data.</text>
</comment>
<dbReference type="Proteomes" id="UP001281761">
    <property type="component" value="Unassembled WGS sequence"/>
</dbReference>
<proteinExistence type="predicted"/>
<evidence type="ECO:0000313" key="3">
    <source>
        <dbReference type="Proteomes" id="UP001281761"/>
    </source>
</evidence>
<reference evidence="2 3" key="1">
    <citation type="journal article" date="2022" name="bioRxiv">
        <title>Genomics of Preaxostyla Flagellates Illuminates Evolutionary Transitions and the Path Towards Mitochondrial Loss.</title>
        <authorList>
            <person name="Novak L.V.F."/>
            <person name="Treitli S.C."/>
            <person name="Pyrih J."/>
            <person name="Halakuc P."/>
            <person name="Pipaliya S.V."/>
            <person name="Vacek V."/>
            <person name="Brzon O."/>
            <person name="Soukal P."/>
            <person name="Eme L."/>
            <person name="Dacks J.B."/>
            <person name="Karnkowska A."/>
            <person name="Elias M."/>
            <person name="Hampl V."/>
        </authorList>
    </citation>
    <scope>NUCLEOTIDE SEQUENCE [LARGE SCALE GENOMIC DNA]</scope>
    <source>
        <strain evidence="2">NAU3</strain>
        <tissue evidence="2">Gut</tissue>
    </source>
</reference>
<feature type="compositionally biased region" description="Polar residues" evidence="1">
    <location>
        <begin position="38"/>
        <end position="65"/>
    </location>
</feature>
<keyword evidence="3" id="KW-1185">Reference proteome</keyword>
<dbReference type="EMBL" id="JARBJD010000013">
    <property type="protein sequence ID" value="KAK2961939.1"/>
    <property type="molecule type" value="Genomic_DNA"/>
</dbReference>
<name>A0ABQ9YEC9_9EUKA</name>
<gene>
    <name evidence="2" type="ORF">BLNAU_2995</name>
</gene>
<feature type="compositionally biased region" description="Basic and acidic residues" evidence="1">
    <location>
        <begin position="17"/>
        <end position="32"/>
    </location>
</feature>
<protein>
    <submittedName>
        <fullName evidence="2">Uncharacterized protein</fullName>
    </submittedName>
</protein>
<sequence>MAEERVGECFCVPHIRENQEDAHNRQNEENPSFRETVPSDQPAESAQHSVTHIHQSNQPSRQSLPHSACPRHFHHHCLLLFFHSSPPLSTSKQSD</sequence>
<accession>A0ABQ9YEC9</accession>